<accession>A0A382D1P0</accession>
<name>A0A382D1P0_9ZZZZ</name>
<feature type="non-terminal residue" evidence="1">
    <location>
        <position position="1"/>
    </location>
</feature>
<proteinExistence type="predicted"/>
<dbReference type="Pfam" id="PF20903">
    <property type="entry name" value="SPL"/>
    <property type="match status" value="1"/>
</dbReference>
<dbReference type="GO" id="GO:0003913">
    <property type="term" value="F:DNA photolyase activity"/>
    <property type="evidence" value="ECO:0007669"/>
    <property type="project" value="TreeGrafter"/>
</dbReference>
<organism evidence="1">
    <name type="scientific">marine metagenome</name>
    <dbReference type="NCBI Taxonomy" id="408172"/>
    <lineage>
        <taxon>unclassified sequences</taxon>
        <taxon>metagenomes</taxon>
        <taxon>ecological metagenomes</taxon>
    </lineage>
</organism>
<dbReference type="GO" id="GO:1904047">
    <property type="term" value="F:S-adenosyl-L-methionine binding"/>
    <property type="evidence" value="ECO:0007669"/>
    <property type="project" value="TreeGrafter"/>
</dbReference>
<gene>
    <name evidence="1" type="ORF">METZ01_LOCUS184883</name>
</gene>
<dbReference type="PANTHER" id="PTHR37822">
    <property type="entry name" value="SPORE PHOTOPRODUCT LYASE-RELATED"/>
    <property type="match status" value="1"/>
</dbReference>
<dbReference type="PANTHER" id="PTHR37822:SF2">
    <property type="entry name" value="SPORE PHOTOPRODUCT LYASE"/>
    <property type="match status" value="1"/>
</dbReference>
<reference evidence="1" key="1">
    <citation type="submission" date="2018-05" db="EMBL/GenBank/DDBJ databases">
        <authorList>
            <person name="Lanie J.A."/>
            <person name="Ng W.-L."/>
            <person name="Kazmierczak K.M."/>
            <person name="Andrzejewski T.M."/>
            <person name="Davidsen T.M."/>
            <person name="Wayne K.J."/>
            <person name="Tettelin H."/>
            <person name="Glass J.I."/>
            <person name="Rusch D."/>
            <person name="Podicherti R."/>
            <person name="Tsui H.-C.T."/>
            <person name="Winkler M.E."/>
        </authorList>
    </citation>
    <scope>NUCLEOTIDE SEQUENCE</scope>
</reference>
<evidence type="ECO:0008006" key="2">
    <source>
        <dbReference type="Google" id="ProtNLM"/>
    </source>
</evidence>
<sequence length="285" mass="33120">GMVCCNYYVVNLLKNCMYDCSYCFLQDFLQNNPLLVAYVNIEDLLDELERTFAAHPDRTFRVGTGELTDSLALDQVIPFSQQLIPFFNQKKNAVLELKTKSNCVINLLNQNSADNVIVSWSLNPQIIIDQEEKGTPNLEQRLEAARLCANKGYKIGIHLDPIIIFPDWERAYHGMIEKIFEVLSPSQIEWVSLGSFRYRMSLKKIINERHNNTRLFTGEHISSKDGKHRYLRSLRNEAYKNLRSLLKNFSTDLNVYLCMETREMWEGVTGKMPRADETLDKFFDL</sequence>
<dbReference type="EMBL" id="UINC01037082">
    <property type="protein sequence ID" value="SVB32029.1"/>
    <property type="molecule type" value="Genomic_DNA"/>
</dbReference>
<protein>
    <recommendedName>
        <fullName evidence="2">Radical SAM core domain-containing protein</fullName>
    </recommendedName>
</protein>
<dbReference type="InterPro" id="IPR049539">
    <property type="entry name" value="SPL"/>
</dbReference>
<dbReference type="Gene3D" id="3.40.50.12110">
    <property type="match status" value="1"/>
</dbReference>
<dbReference type="GO" id="GO:0042601">
    <property type="term" value="C:endospore-forming forespore"/>
    <property type="evidence" value="ECO:0007669"/>
    <property type="project" value="TreeGrafter"/>
</dbReference>
<dbReference type="Gene3D" id="3.80.30.30">
    <property type="match status" value="1"/>
</dbReference>
<dbReference type="AlphaFoldDB" id="A0A382D1P0"/>
<dbReference type="GO" id="GO:0051539">
    <property type="term" value="F:4 iron, 4 sulfur cluster binding"/>
    <property type="evidence" value="ECO:0007669"/>
    <property type="project" value="TreeGrafter"/>
</dbReference>
<evidence type="ECO:0000313" key="1">
    <source>
        <dbReference type="EMBL" id="SVB32029.1"/>
    </source>
</evidence>